<evidence type="ECO:0000313" key="2">
    <source>
        <dbReference type="Proteomes" id="UP000243406"/>
    </source>
</evidence>
<dbReference type="Gene3D" id="3.40.1440.10">
    <property type="entry name" value="GIY-YIG endonuclease"/>
    <property type="match status" value="1"/>
</dbReference>
<evidence type="ECO:0000313" key="1">
    <source>
        <dbReference type="EMBL" id="SKB63984.1"/>
    </source>
</evidence>
<accession>A0A1T5CWZ3</accession>
<name>A0A1T5CWZ3_9FIRM</name>
<evidence type="ECO:0008006" key="3">
    <source>
        <dbReference type="Google" id="ProtNLM"/>
    </source>
</evidence>
<dbReference type="InterPro" id="IPR035901">
    <property type="entry name" value="GIY-YIG_endonuc_sf"/>
</dbReference>
<dbReference type="EMBL" id="FUYN01000006">
    <property type="protein sequence ID" value="SKB63984.1"/>
    <property type="molecule type" value="Genomic_DNA"/>
</dbReference>
<dbReference type="OrthoDB" id="9789954at2"/>
<dbReference type="RefSeq" id="WP_079590207.1">
    <property type="nucleotide sequence ID" value="NZ_FUYN01000006.1"/>
</dbReference>
<gene>
    <name evidence="1" type="ORF">SAMN02745120_2427</name>
</gene>
<reference evidence="2" key="1">
    <citation type="submission" date="2017-02" db="EMBL/GenBank/DDBJ databases">
        <authorList>
            <person name="Varghese N."/>
            <person name="Submissions S."/>
        </authorList>
    </citation>
    <scope>NUCLEOTIDE SEQUENCE [LARGE SCALE GENOMIC DNA]</scope>
    <source>
        <strain evidence="2">ATCC 35199</strain>
    </source>
</reference>
<dbReference type="Proteomes" id="UP000243406">
    <property type="component" value="Unassembled WGS sequence"/>
</dbReference>
<proteinExistence type="predicted"/>
<organism evidence="1 2">
    <name type="scientific">Acetoanaerobium noterae</name>
    <dbReference type="NCBI Taxonomy" id="745369"/>
    <lineage>
        <taxon>Bacteria</taxon>
        <taxon>Bacillati</taxon>
        <taxon>Bacillota</taxon>
        <taxon>Clostridia</taxon>
        <taxon>Peptostreptococcales</taxon>
        <taxon>Filifactoraceae</taxon>
        <taxon>Acetoanaerobium</taxon>
    </lineage>
</organism>
<protein>
    <recommendedName>
        <fullName evidence="3">GIY-YIG nuclease family protein</fullName>
    </recommendedName>
</protein>
<sequence>MDMNRKKQLMEDYKNRHPEMGIIAFKCGETGEIFLGISKDTKADYNSNRFKLLTQTHPNKRMKELWKKYGESNFEFSVVKILKYEDPQKDYTDKLEAMLEECLDSIENSSIIWK</sequence>
<dbReference type="CDD" id="cd10451">
    <property type="entry name" value="GIY-YIG_LuxR_like"/>
    <property type="match status" value="1"/>
</dbReference>
<keyword evidence="2" id="KW-1185">Reference proteome</keyword>
<dbReference type="AlphaFoldDB" id="A0A1T5CWZ3"/>